<keyword evidence="1" id="KW-0229">DNA integration</keyword>
<evidence type="ECO:0000256" key="1">
    <source>
        <dbReference type="ARBA" id="ARBA00022908"/>
    </source>
</evidence>
<dbReference type="GO" id="GO:0006310">
    <property type="term" value="P:DNA recombination"/>
    <property type="evidence" value="ECO:0007669"/>
    <property type="project" value="UniProtKB-KW"/>
</dbReference>
<dbReference type="InterPro" id="IPR011010">
    <property type="entry name" value="DNA_brk_join_enz"/>
</dbReference>
<dbReference type="EMBL" id="CP011070">
    <property type="protein sequence ID" value="AJW71742.1"/>
    <property type="molecule type" value="Genomic_DNA"/>
</dbReference>
<dbReference type="PANTHER" id="PTHR30349">
    <property type="entry name" value="PHAGE INTEGRASE-RELATED"/>
    <property type="match status" value="1"/>
</dbReference>
<feature type="coiled-coil region" evidence="4">
    <location>
        <begin position="356"/>
        <end position="386"/>
    </location>
</feature>
<dbReference type="AlphaFoldDB" id="A0A0D5C5S9"/>
<dbReference type="PANTHER" id="PTHR30349:SF41">
    <property type="entry name" value="INTEGRASE_RECOMBINASE PROTEIN MJ0367-RELATED"/>
    <property type="match status" value="1"/>
</dbReference>
<evidence type="ECO:0000256" key="4">
    <source>
        <dbReference type="SAM" id="Coils"/>
    </source>
</evidence>
<dbReference type="OrthoDB" id="12201at2157"/>
<evidence type="ECO:0000256" key="2">
    <source>
        <dbReference type="ARBA" id="ARBA00023125"/>
    </source>
</evidence>
<dbReference type="InterPro" id="IPR002104">
    <property type="entry name" value="Integrase_catalytic"/>
</dbReference>
<dbReference type="Gene3D" id="1.10.443.10">
    <property type="entry name" value="Intergrase catalytic core"/>
    <property type="match status" value="1"/>
</dbReference>
<protein>
    <submittedName>
        <fullName evidence="6">Site-specific recombinase, phage integrase family</fullName>
    </submittedName>
</protein>
<dbReference type="InterPro" id="IPR013762">
    <property type="entry name" value="Integrase-like_cat_sf"/>
</dbReference>
<dbReference type="InterPro" id="IPR050090">
    <property type="entry name" value="Tyrosine_recombinase_XerCD"/>
</dbReference>
<evidence type="ECO:0000313" key="7">
    <source>
        <dbReference type="Proteomes" id="UP000032408"/>
    </source>
</evidence>
<evidence type="ECO:0000313" key="6">
    <source>
        <dbReference type="EMBL" id="AJW71742.1"/>
    </source>
</evidence>
<dbReference type="SUPFAM" id="SSF56349">
    <property type="entry name" value="DNA breaking-rejoining enzymes"/>
    <property type="match status" value="1"/>
</dbReference>
<keyword evidence="3" id="KW-0233">DNA recombination</keyword>
<dbReference type="STRING" id="1580092.NADRNF5_2068"/>
<reference evidence="7" key="1">
    <citation type="submission" date="2015-03" db="EMBL/GenBank/DDBJ databases">
        <title>Characterization of two novel Thaumarchaeota isolated from the Northern Adriatic Sea.</title>
        <authorList>
            <person name="Bayer B."/>
            <person name="Vojvoda J."/>
            <person name="Offre P."/>
            <person name="Srivastava A."/>
            <person name="Elisabeth N."/>
            <person name="Garcia J.A.L."/>
            <person name="Schleper C."/>
            <person name="Herndl G.J."/>
        </authorList>
    </citation>
    <scope>NUCLEOTIDE SEQUENCE [LARGE SCALE GENOMIC DNA]</scope>
    <source>
        <strain evidence="7">NF5</strain>
    </source>
</reference>
<reference evidence="6 7" key="2">
    <citation type="journal article" date="2016" name="ISME J.">
        <title>Physiological and genomic characterization of two novel marine thaumarchaeal strains indicates niche differentiation.</title>
        <authorList>
            <person name="Bayer B."/>
            <person name="Vojvoda J."/>
            <person name="Offre P."/>
            <person name="Alves R.J."/>
            <person name="Elisabeth N.H."/>
            <person name="Garcia J.A."/>
            <person name="Volland J.M."/>
            <person name="Srivastava A."/>
            <person name="Schleper C."/>
            <person name="Herndl G.J."/>
        </authorList>
    </citation>
    <scope>NUCLEOTIDE SEQUENCE [LARGE SCALE GENOMIC DNA]</scope>
    <source>
        <strain evidence="6 7">NF5</strain>
    </source>
</reference>
<dbReference type="Proteomes" id="UP000032408">
    <property type="component" value="Chromosome"/>
</dbReference>
<dbReference type="RefSeq" id="WP_048118215.1">
    <property type="nucleotide sequence ID" value="NZ_CP011070.1"/>
</dbReference>
<evidence type="ECO:0000259" key="5">
    <source>
        <dbReference type="PROSITE" id="PS51898"/>
    </source>
</evidence>
<dbReference type="HOGENOM" id="CLU_057056_0_0_2"/>
<gene>
    <name evidence="6" type="ORF">NADRNF5_2068</name>
</gene>
<proteinExistence type="predicted"/>
<accession>A0A0D5C5S9</accession>
<organism evidence="6 7">
    <name type="scientific">Nitrosopumilus adriaticus</name>
    <dbReference type="NCBI Taxonomy" id="1580092"/>
    <lineage>
        <taxon>Archaea</taxon>
        <taxon>Nitrososphaerota</taxon>
        <taxon>Nitrososphaeria</taxon>
        <taxon>Nitrosopumilales</taxon>
        <taxon>Nitrosopumilaceae</taxon>
        <taxon>Nitrosopumilus</taxon>
    </lineage>
</organism>
<dbReference type="GeneID" id="24821235"/>
<evidence type="ECO:0000256" key="3">
    <source>
        <dbReference type="ARBA" id="ARBA00023172"/>
    </source>
</evidence>
<dbReference type="PROSITE" id="PS51898">
    <property type="entry name" value="TYR_RECOMBINASE"/>
    <property type="match status" value="1"/>
</dbReference>
<dbReference type="GO" id="GO:0015074">
    <property type="term" value="P:DNA integration"/>
    <property type="evidence" value="ECO:0007669"/>
    <property type="project" value="UniProtKB-KW"/>
</dbReference>
<dbReference type="GO" id="GO:0003677">
    <property type="term" value="F:DNA binding"/>
    <property type="evidence" value="ECO:0007669"/>
    <property type="project" value="UniProtKB-KW"/>
</dbReference>
<keyword evidence="7" id="KW-1185">Reference proteome</keyword>
<sequence length="396" mass="46560">MEISFDEVNSRSDPYQLFLDSIRSPSTLRRYKNLLQTFLKLVPNKFYTESLGKTPQDREPATLAKFFVELARKDMKLASNIIATFIKADRKRVESGEISSQTIPNHIKPIKVLLDANSVPIHWKSLNKLLPRREAKSKDRAYTKEEIQKMFEVSSNITDRVLILMFSSGGFRLEAWDYFTWKDIIFFKNDDGSYKGAALLIYRGDPESYFTFITPEACKALEVYRENWKADIGVYPKPDDPLIKTVASPMIRRLAQKGVRKRIDKVVTDIGLRPPLPLGVRRHEVQLDHGFRKYFNTMLRRAKVDYLDKEDMMGHKVGLEKHYERYQEEDFERFPEYQKAIPFLTISDEEKIRFENEKLLGEKSDLEKKNEELMKMQLDMDKIKQRLDISENFEKV</sequence>
<keyword evidence="4" id="KW-0175">Coiled coil</keyword>
<feature type="domain" description="Tyr recombinase" evidence="5">
    <location>
        <begin position="137"/>
        <end position="339"/>
    </location>
</feature>
<keyword evidence="2" id="KW-0238">DNA-binding</keyword>
<dbReference type="KEGG" id="nin:NADRNF5_2068"/>
<name>A0A0D5C5S9_9ARCH</name>